<dbReference type="Gene3D" id="3.40.640.10">
    <property type="entry name" value="Type I PLP-dependent aspartate aminotransferase-like (Major domain)"/>
    <property type="match status" value="1"/>
</dbReference>
<dbReference type="EMBL" id="SGXE01000001">
    <property type="protein sequence ID" value="RZS99078.1"/>
    <property type="molecule type" value="Genomic_DNA"/>
</dbReference>
<dbReference type="CDD" id="cd00609">
    <property type="entry name" value="AAT_like"/>
    <property type="match status" value="1"/>
</dbReference>
<dbReference type="Proteomes" id="UP000292262">
    <property type="component" value="Unassembled WGS sequence"/>
</dbReference>
<dbReference type="FunFam" id="3.40.640.10:FF:000033">
    <property type="entry name" value="Aspartate aminotransferase"/>
    <property type="match status" value="1"/>
</dbReference>
<dbReference type="GO" id="GO:0005737">
    <property type="term" value="C:cytoplasm"/>
    <property type="evidence" value="ECO:0007669"/>
    <property type="project" value="TreeGrafter"/>
</dbReference>
<dbReference type="InterPro" id="IPR015421">
    <property type="entry name" value="PyrdxlP-dep_Trfase_major"/>
</dbReference>
<dbReference type="PANTHER" id="PTHR43807">
    <property type="entry name" value="FI04487P"/>
    <property type="match status" value="1"/>
</dbReference>
<evidence type="ECO:0000256" key="2">
    <source>
        <dbReference type="ARBA" id="ARBA00007441"/>
    </source>
</evidence>
<dbReference type="PANTHER" id="PTHR43807:SF20">
    <property type="entry name" value="FI04487P"/>
    <property type="match status" value="1"/>
</dbReference>
<keyword evidence="3 7" id="KW-0032">Aminotransferase</keyword>
<evidence type="ECO:0000313" key="7">
    <source>
        <dbReference type="EMBL" id="RZS99078.1"/>
    </source>
</evidence>
<keyword evidence="8" id="KW-1185">Reference proteome</keyword>
<comment type="caution">
    <text evidence="7">The sequence shown here is derived from an EMBL/GenBank/DDBJ whole genome shotgun (WGS) entry which is preliminary data.</text>
</comment>
<dbReference type="OrthoDB" id="9802328at2"/>
<dbReference type="SUPFAM" id="SSF53383">
    <property type="entry name" value="PLP-dependent transferases"/>
    <property type="match status" value="1"/>
</dbReference>
<proteinExistence type="inferred from homology"/>
<name>A0A4Q7PGP4_9FLAO</name>
<keyword evidence="5" id="KW-0663">Pyridoxal phosphate</keyword>
<feature type="domain" description="Aminotransferase class I/classII large" evidence="6">
    <location>
        <begin position="28"/>
        <end position="377"/>
    </location>
</feature>
<keyword evidence="4 7" id="KW-0808">Transferase</keyword>
<dbReference type="InterPro" id="IPR051326">
    <property type="entry name" value="Kynurenine-oxoglutarate_AT"/>
</dbReference>
<comment type="similarity">
    <text evidence="2">Belongs to the class-I pyridoxal-phosphate-dependent aminotransferase family.</text>
</comment>
<dbReference type="RefSeq" id="WP_130284942.1">
    <property type="nucleotide sequence ID" value="NZ_SGXE01000001.1"/>
</dbReference>
<sequence>MLTLTSKLPNTKTTIFTVMSKLAQEHQAINLSQGFPGFEVDPQLIELVNQAMKKGYNQYAPMPGLPSLREVLAEKVERLYQKTYHPESEITITAGATQAIFTAIAATIRPGDEVIVFKPAYDCYEPSIEVFGGKVVPIQLKAPEFLPDWDEISAKITSKTKMIIINSPHNPSGTVWTKEDMVQLEKLLKNTDILLLSDEVYEHIIFDGKKHHSASRFAGLAERAFITASFGKTFHATGWKTGYCLAPATLMKEFRKVHQFNVFCSNHPIQAALAEYLLKPEHYETLPNFYQQKRDLFLSLLNGSKFTFTPSSGTYFQLLDYSKITDEDDVAFAERLTTAHKIASIPTSVFNLNQQDNKLLRFCFAKTDDTLKKAAEILQAI</sequence>
<dbReference type="GO" id="GO:0016212">
    <property type="term" value="F:kynurenine-oxoglutarate transaminase activity"/>
    <property type="evidence" value="ECO:0007669"/>
    <property type="project" value="TreeGrafter"/>
</dbReference>
<dbReference type="NCBIfam" id="NF006569">
    <property type="entry name" value="PRK09082.1"/>
    <property type="match status" value="1"/>
</dbReference>
<reference evidence="7 8" key="1">
    <citation type="submission" date="2019-02" db="EMBL/GenBank/DDBJ databases">
        <title>Genomic Encyclopedia of Type Strains, Phase IV (KMG-IV): sequencing the most valuable type-strain genomes for metagenomic binning, comparative biology and taxonomic classification.</title>
        <authorList>
            <person name="Goeker M."/>
        </authorList>
    </citation>
    <scope>NUCLEOTIDE SEQUENCE [LARGE SCALE GENOMIC DNA]</scope>
    <source>
        <strain evidence="7 8">DSM 17196</strain>
    </source>
</reference>
<evidence type="ECO:0000259" key="6">
    <source>
        <dbReference type="Pfam" id="PF00155"/>
    </source>
</evidence>
<dbReference type="GO" id="GO:0030170">
    <property type="term" value="F:pyridoxal phosphate binding"/>
    <property type="evidence" value="ECO:0007669"/>
    <property type="project" value="InterPro"/>
</dbReference>
<dbReference type="NCBIfam" id="NF009079">
    <property type="entry name" value="PRK12414.1"/>
    <property type="match status" value="1"/>
</dbReference>
<dbReference type="InterPro" id="IPR015424">
    <property type="entry name" value="PyrdxlP-dep_Trfase"/>
</dbReference>
<protein>
    <submittedName>
        <fullName evidence="7">Methionine aminotransferase</fullName>
    </submittedName>
</protein>
<dbReference type="InterPro" id="IPR004839">
    <property type="entry name" value="Aminotransferase_I/II_large"/>
</dbReference>
<gene>
    <name evidence="7" type="ORF">EV197_0282</name>
</gene>
<evidence type="ECO:0000256" key="5">
    <source>
        <dbReference type="ARBA" id="ARBA00022898"/>
    </source>
</evidence>
<evidence type="ECO:0000256" key="3">
    <source>
        <dbReference type="ARBA" id="ARBA00022576"/>
    </source>
</evidence>
<evidence type="ECO:0000256" key="4">
    <source>
        <dbReference type="ARBA" id="ARBA00022679"/>
    </source>
</evidence>
<organism evidence="7 8">
    <name type="scientific">Aquimarina brevivitae</name>
    <dbReference type="NCBI Taxonomy" id="323412"/>
    <lineage>
        <taxon>Bacteria</taxon>
        <taxon>Pseudomonadati</taxon>
        <taxon>Bacteroidota</taxon>
        <taxon>Flavobacteriia</taxon>
        <taxon>Flavobacteriales</taxon>
        <taxon>Flavobacteriaceae</taxon>
        <taxon>Aquimarina</taxon>
    </lineage>
</organism>
<dbReference type="AlphaFoldDB" id="A0A4Q7PGP4"/>
<comment type="cofactor">
    <cofactor evidence="1">
        <name>pyridoxal 5'-phosphate</name>
        <dbReference type="ChEBI" id="CHEBI:597326"/>
    </cofactor>
</comment>
<dbReference type="Gene3D" id="3.90.1150.10">
    <property type="entry name" value="Aspartate Aminotransferase, domain 1"/>
    <property type="match status" value="1"/>
</dbReference>
<dbReference type="Pfam" id="PF00155">
    <property type="entry name" value="Aminotran_1_2"/>
    <property type="match status" value="1"/>
</dbReference>
<dbReference type="InterPro" id="IPR015422">
    <property type="entry name" value="PyrdxlP-dep_Trfase_small"/>
</dbReference>
<evidence type="ECO:0000256" key="1">
    <source>
        <dbReference type="ARBA" id="ARBA00001933"/>
    </source>
</evidence>
<accession>A0A4Q7PGP4</accession>
<evidence type="ECO:0000313" key="8">
    <source>
        <dbReference type="Proteomes" id="UP000292262"/>
    </source>
</evidence>